<organism evidence="1 2">
    <name type="scientific">Sphingomonas turrisvirgatae</name>
    <dbReference type="NCBI Taxonomy" id="1888892"/>
    <lineage>
        <taxon>Bacteria</taxon>
        <taxon>Pseudomonadati</taxon>
        <taxon>Pseudomonadota</taxon>
        <taxon>Alphaproteobacteria</taxon>
        <taxon>Sphingomonadales</taxon>
        <taxon>Sphingomonadaceae</taxon>
        <taxon>Sphingomonas</taxon>
    </lineage>
</organism>
<comment type="caution">
    <text evidence="1">The sequence shown here is derived from an EMBL/GenBank/DDBJ whole genome shotgun (WGS) entry which is preliminary data.</text>
</comment>
<dbReference type="EMBL" id="MDDS01000086">
    <property type="protein sequence ID" value="ODP36028.1"/>
    <property type="molecule type" value="Genomic_DNA"/>
</dbReference>
<evidence type="ECO:0008006" key="3">
    <source>
        <dbReference type="Google" id="ProtNLM"/>
    </source>
</evidence>
<gene>
    <name evidence="1" type="ORF">BFL28_08060</name>
</gene>
<dbReference type="AlphaFoldDB" id="A0A1E3LQK2"/>
<keyword evidence="2" id="KW-1185">Reference proteome</keyword>
<evidence type="ECO:0000313" key="2">
    <source>
        <dbReference type="Proteomes" id="UP000094487"/>
    </source>
</evidence>
<dbReference type="RefSeq" id="WP_069322214.1">
    <property type="nucleotide sequence ID" value="NZ_MDDS01000086.1"/>
</dbReference>
<dbReference type="Proteomes" id="UP000094487">
    <property type="component" value="Unassembled WGS sequence"/>
</dbReference>
<protein>
    <recommendedName>
        <fullName evidence="3">Lipoprotein</fullName>
    </recommendedName>
</protein>
<proteinExistence type="predicted"/>
<dbReference type="OrthoDB" id="6985970at2"/>
<dbReference type="PROSITE" id="PS51257">
    <property type="entry name" value="PROKAR_LIPOPROTEIN"/>
    <property type="match status" value="1"/>
</dbReference>
<evidence type="ECO:0000313" key="1">
    <source>
        <dbReference type="EMBL" id="ODP36028.1"/>
    </source>
</evidence>
<name>A0A1E3LQK2_9SPHN</name>
<reference evidence="1 2" key="1">
    <citation type="submission" date="2016-08" db="EMBL/GenBank/DDBJ databases">
        <title>Draft genome of the agarase producing Sphingomonas sp. MCT13.</title>
        <authorList>
            <person name="D'Andrea M.M."/>
            <person name="Rossolini G.M."/>
            <person name="Thaller M.C."/>
        </authorList>
    </citation>
    <scope>NUCLEOTIDE SEQUENCE [LARGE SCALE GENOMIC DNA]</scope>
    <source>
        <strain evidence="1 2">MCT13</strain>
    </source>
</reference>
<dbReference type="STRING" id="1888892.BFL28_08060"/>
<sequence length="152" mass="15792">MRVWVIGAALLASACGGTSNEQEAALVENAVAQAEAAAKNATAFGKAAEKAREAPSRDGWLGKWIGVEGMVLTIEKDPGGAVGRYRLTNVWGLDDEMKGIFDGVATENGIAFNRPDGAKEVVAGDGNATGLKYLSGKQDCLIVATGEGYCRD</sequence>
<accession>A0A1E3LQK2</accession>